<keyword evidence="2" id="KW-1185">Reference proteome</keyword>
<name>A0AAV7S0V8_PLEWA</name>
<accession>A0AAV7S0V8</accession>
<proteinExistence type="predicted"/>
<dbReference type="EMBL" id="JANPWB010000009">
    <property type="protein sequence ID" value="KAJ1157571.1"/>
    <property type="molecule type" value="Genomic_DNA"/>
</dbReference>
<gene>
    <name evidence="1" type="ORF">NDU88_010277</name>
</gene>
<evidence type="ECO:0000313" key="2">
    <source>
        <dbReference type="Proteomes" id="UP001066276"/>
    </source>
</evidence>
<comment type="caution">
    <text evidence="1">The sequence shown here is derived from an EMBL/GenBank/DDBJ whole genome shotgun (WGS) entry which is preliminary data.</text>
</comment>
<reference evidence="1" key="1">
    <citation type="journal article" date="2022" name="bioRxiv">
        <title>Sequencing and chromosome-scale assembly of the giantPleurodeles waltlgenome.</title>
        <authorList>
            <person name="Brown T."/>
            <person name="Elewa A."/>
            <person name="Iarovenko S."/>
            <person name="Subramanian E."/>
            <person name="Araus A.J."/>
            <person name="Petzold A."/>
            <person name="Susuki M."/>
            <person name="Suzuki K.-i.T."/>
            <person name="Hayashi T."/>
            <person name="Toyoda A."/>
            <person name="Oliveira C."/>
            <person name="Osipova E."/>
            <person name="Leigh N.D."/>
            <person name="Simon A."/>
            <person name="Yun M.H."/>
        </authorList>
    </citation>
    <scope>NUCLEOTIDE SEQUENCE</scope>
    <source>
        <strain evidence="1">20211129_DDA</strain>
        <tissue evidence="1">Liver</tissue>
    </source>
</reference>
<sequence length="123" mass="14374">MAPTQLVDTAFRSNVNAIIEEYFTMYEGTASKRLVDWEAFKVVVRGAAIKTSMGAIRRILWELTNIETQMGSLKWETTDDPNRLPNLLATTKRHEELIEQLRVYDNRIYTHRTHVDRDKLVSY</sequence>
<organism evidence="1 2">
    <name type="scientific">Pleurodeles waltl</name>
    <name type="common">Iberian ribbed newt</name>
    <dbReference type="NCBI Taxonomy" id="8319"/>
    <lineage>
        <taxon>Eukaryota</taxon>
        <taxon>Metazoa</taxon>
        <taxon>Chordata</taxon>
        <taxon>Craniata</taxon>
        <taxon>Vertebrata</taxon>
        <taxon>Euteleostomi</taxon>
        <taxon>Amphibia</taxon>
        <taxon>Batrachia</taxon>
        <taxon>Caudata</taxon>
        <taxon>Salamandroidea</taxon>
        <taxon>Salamandridae</taxon>
        <taxon>Pleurodelinae</taxon>
        <taxon>Pleurodeles</taxon>
    </lineage>
</organism>
<dbReference type="AlphaFoldDB" id="A0AAV7S0V8"/>
<protein>
    <submittedName>
        <fullName evidence="1">Uncharacterized protein</fullName>
    </submittedName>
</protein>
<dbReference type="Proteomes" id="UP001066276">
    <property type="component" value="Chromosome 5"/>
</dbReference>
<evidence type="ECO:0000313" key="1">
    <source>
        <dbReference type="EMBL" id="KAJ1157571.1"/>
    </source>
</evidence>